<comment type="caution">
    <text evidence="2">The sequence shown here is derived from an EMBL/GenBank/DDBJ whole genome shotgun (WGS) entry which is preliminary data.</text>
</comment>
<feature type="transmembrane region" description="Helical" evidence="1">
    <location>
        <begin position="96"/>
        <end position="124"/>
    </location>
</feature>
<evidence type="ECO:0000313" key="3">
    <source>
        <dbReference type="Proteomes" id="UP001597138"/>
    </source>
</evidence>
<sequence length="207" mass="25098">MHLKDNRNVKKIERKKFKNKEKKLQRIHYSLLIMAMISFVVNYMFLRNSTIGHDIRYVIYIFCVPVIIGVLFFGIYRREFLIKTYLSFNKTFEKLYVIGFFLLQGVLISYLSFGQIAWITWSYLNKKESEKNKIEIINCNITGFYLKKNPDISFKFNNRTEVLSVTTEMNRENYNRNRKDYKVEITVQKGIWNYYVVKKWELKKKNL</sequence>
<protein>
    <submittedName>
        <fullName evidence="2">Uncharacterized protein</fullName>
    </submittedName>
</protein>
<proteinExistence type="predicted"/>
<evidence type="ECO:0000313" key="2">
    <source>
        <dbReference type="EMBL" id="MFD1601467.1"/>
    </source>
</evidence>
<keyword evidence="1" id="KW-0472">Membrane</keyword>
<accession>A0ABW4H840</accession>
<feature type="transmembrane region" description="Helical" evidence="1">
    <location>
        <begin position="27"/>
        <end position="45"/>
    </location>
</feature>
<dbReference type="RefSeq" id="WP_379815923.1">
    <property type="nucleotide sequence ID" value="NZ_JBHUDZ010000002.1"/>
</dbReference>
<name>A0ABW4H840_9FLAO</name>
<gene>
    <name evidence="2" type="ORF">ACFSC2_01815</name>
</gene>
<keyword evidence="1" id="KW-1133">Transmembrane helix</keyword>
<dbReference type="Proteomes" id="UP001597138">
    <property type="component" value="Unassembled WGS sequence"/>
</dbReference>
<keyword evidence="3" id="KW-1185">Reference proteome</keyword>
<evidence type="ECO:0000256" key="1">
    <source>
        <dbReference type="SAM" id="Phobius"/>
    </source>
</evidence>
<organism evidence="2 3">
    <name type="scientific">Flavobacterium artemisiae</name>
    <dbReference type="NCBI Taxonomy" id="2126556"/>
    <lineage>
        <taxon>Bacteria</taxon>
        <taxon>Pseudomonadati</taxon>
        <taxon>Bacteroidota</taxon>
        <taxon>Flavobacteriia</taxon>
        <taxon>Flavobacteriales</taxon>
        <taxon>Flavobacteriaceae</taxon>
        <taxon>Flavobacterium</taxon>
    </lineage>
</organism>
<feature type="transmembrane region" description="Helical" evidence="1">
    <location>
        <begin position="57"/>
        <end position="76"/>
    </location>
</feature>
<reference evidence="3" key="1">
    <citation type="journal article" date="2019" name="Int. J. Syst. Evol. Microbiol.">
        <title>The Global Catalogue of Microorganisms (GCM) 10K type strain sequencing project: providing services to taxonomists for standard genome sequencing and annotation.</title>
        <authorList>
            <consortium name="The Broad Institute Genomics Platform"/>
            <consortium name="The Broad Institute Genome Sequencing Center for Infectious Disease"/>
            <person name="Wu L."/>
            <person name="Ma J."/>
        </authorList>
    </citation>
    <scope>NUCLEOTIDE SEQUENCE [LARGE SCALE GENOMIC DNA]</scope>
    <source>
        <strain evidence="3">CCUG 70865</strain>
    </source>
</reference>
<keyword evidence="1" id="KW-0812">Transmembrane</keyword>
<dbReference type="EMBL" id="JBHUDZ010000002">
    <property type="protein sequence ID" value="MFD1601467.1"/>
    <property type="molecule type" value="Genomic_DNA"/>
</dbReference>